<gene>
    <name evidence="2" type="ORF">BGZ80_006151</name>
</gene>
<evidence type="ECO:0000313" key="3">
    <source>
        <dbReference type="Proteomes" id="UP000703661"/>
    </source>
</evidence>
<feature type="domain" description="Arm-like repeat" evidence="1">
    <location>
        <begin position="230"/>
        <end position="417"/>
    </location>
</feature>
<dbReference type="Pfam" id="PF23948">
    <property type="entry name" value="ARM_5"/>
    <property type="match status" value="1"/>
</dbReference>
<proteinExistence type="predicted"/>
<feature type="non-terminal residue" evidence="2">
    <location>
        <position position="418"/>
    </location>
</feature>
<reference evidence="2" key="1">
    <citation type="journal article" date="2020" name="Fungal Divers.">
        <title>Resolving the Mortierellaceae phylogeny through synthesis of multi-gene phylogenetics and phylogenomics.</title>
        <authorList>
            <person name="Vandepol N."/>
            <person name="Liber J."/>
            <person name="Desiro A."/>
            <person name="Na H."/>
            <person name="Kennedy M."/>
            <person name="Barry K."/>
            <person name="Grigoriev I.V."/>
            <person name="Miller A.N."/>
            <person name="O'Donnell K."/>
            <person name="Stajich J.E."/>
            <person name="Bonito G."/>
        </authorList>
    </citation>
    <scope>NUCLEOTIDE SEQUENCE</scope>
    <source>
        <strain evidence="2">NRRL 2769</strain>
    </source>
</reference>
<dbReference type="InterPro" id="IPR011990">
    <property type="entry name" value="TPR-like_helical_dom_sf"/>
</dbReference>
<name>A0A9P6MIM8_9FUNG</name>
<dbReference type="InterPro" id="IPR056251">
    <property type="entry name" value="Arm_rpt_dom"/>
</dbReference>
<dbReference type="Proteomes" id="UP000703661">
    <property type="component" value="Unassembled WGS sequence"/>
</dbReference>
<accession>A0A9P6MIM8</accession>
<keyword evidence="3" id="KW-1185">Reference proteome</keyword>
<sequence length="418" mass="45997">MIRNLFSPSRDLSLSDVLELANEHLESARNATAPTKALLLCDGAKSAIKEAENIIANKKVDDQTPSNDIANAYHKLGKLLEALGQHSEAQKSYNKAKKWGYTHVTSLQTSSSSPNNLEDPPLAAFSVAPPVAMAISQKALDGNPPPFLQNPTKDIVSGRTKNQELVTDGDTAQDPGMIFGQDITPPATKFTLPGLGGCITSTSQLAYCLSLLNHSLTSKEGLDKSEREWLQAVENSVDEQERLQTLATDIIRAFVRDELKSPDVIAETVGLAAVLEQHDFRKLLGVFVDGIEQSVLLEFHLLDGLSYLIKNAPQNNLDADDLVKMLELLGARLKGTHQQSTQHVYRLALTISRVLDSMVDSQVESLQREQLHQPLSQYLEELQQSADPCLIYQAAYAYQALQYIPDDETILQATLRRT</sequence>
<organism evidence="2 3">
    <name type="scientific">Entomortierella chlamydospora</name>
    <dbReference type="NCBI Taxonomy" id="101097"/>
    <lineage>
        <taxon>Eukaryota</taxon>
        <taxon>Fungi</taxon>
        <taxon>Fungi incertae sedis</taxon>
        <taxon>Mucoromycota</taxon>
        <taxon>Mortierellomycotina</taxon>
        <taxon>Mortierellomycetes</taxon>
        <taxon>Mortierellales</taxon>
        <taxon>Mortierellaceae</taxon>
        <taxon>Entomortierella</taxon>
    </lineage>
</organism>
<comment type="caution">
    <text evidence="2">The sequence shown here is derived from an EMBL/GenBank/DDBJ whole genome shotgun (WGS) entry which is preliminary data.</text>
</comment>
<dbReference type="Gene3D" id="1.25.40.10">
    <property type="entry name" value="Tetratricopeptide repeat domain"/>
    <property type="match status" value="1"/>
</dbReference>
<dbReference type="EMBL" id="JAAAID010003020">
    <property type="protein sequence ID" value="KAG0001620.1"/>
    <property type="molecule type" value="Genomic_DNA"/>
</dbReference>
<dbReference type="OrthoDB" id="2435592at2759"/>
<dbReference type="AlphaFoldDB" id="A0A9P6MIM8"/>
<protein>
    <recommendedName>
        <fullName evidence="1">Arm-like repeat domain-containing protein</fullName>
    </recommendedName>
</protein>
<evidence type="ECO:0000313" key="2">
    <source>
        <dbReference type="EMBL" id="KAG0001620.1"/>
    </source>
</evidence>
<evidence type="ECO:0000259" key="1">
    <source>
        <dbReference type="Pfam" id="PF23948"/>
    </source>
</evidence>